<proteinExistence type="predicted"/>
<gene>
    <name evidence="1" type="ORF">g.57185</name>
</gene>
<feature type="non-terminal residue" evidence="1">
    <location>
        <position position="1"/>
    </location>
</feature>
<dbReference type="AlphaFoldDB" id="A0A1B6J4W5"/>
<accession>A0A1B6J4W5</accession>
<organism evidence="1">
    <name type="scientific">Homalodisca liturata</name>
    <dbReference type="NCBI Taxonomy" id="320908"/>
    <lineage>
        <taxon>Eukaryota</taxon>
        <taxon>Metazoa</taxon>
        <taxon>Ecdysozoa</taxon>
        <taxon>Arthropoda</taxon>
        <taxon>Hexapoda</taxon>
        <taxon>Insecta</taxon>
        <taxon>Pterygota</taxon>
        <taxon>Neoptera</taxon>
        <taxon>Paraneoptera</taxon>
        <taxon>Hemiptera</taxon>
        <taxon>Auchenorrhyncha</taxon>
        <taxon>Membracoidea</taxon>
        <taxon>Cicadellidae</taxon>
        <taxon>Cicadellinae</taxon>
        <taxon>Proconiini</taxon>
        <taxon>Homalodisca</taxon>
    </lineage>
</organism>
<dbReference type="EMBL" id="GECU01013478">
    <property type="protein sequence ID" value="JAS94228.1"/>
    <property type="molecule type" value="Transcribed_RNA"/>
</dbReference>
<protein>
    <submittedName>
        <fullName evidence="1">Uncharacterized protein</fullName>
    </submittedName>
</protein>
<name>A0A1B6J4W5_9HEMI</name>
<evidence type="ECO:0000313" key="1">
    <source>
        <dbReference type="EMBL" id="JAS94228.1"/>
    </source>
</evidence>
<reference evidence="1" key="1">
    <citation type="submission" date="2015-11" db="EMBL/GenBank/DDBJ databases">
        <title>De novo transcriptome assembly of four potential Pierce s Disease insect vectors from Arizona vineyards.</title>
        <authorList>
            <person name="Tassone E.E."/>
        </authorList>
    </citation>
    <scope>NUCLEOTIDE SEQUENCE</scope>
</reference>
<sequence>ENEQIRDARNDNDEDYMMAFGENSFLDTVVGNNETFHQIEGEKNSTPTVIQGEDDVEDDRMDDAIENNEEENILKYFEPNGQIERDDSSVSVDIQGEEDIVEGEKTEEAVEHNEEVHILIHFEPNDNNKDSKEKMM</sequence>